<gene>
    <name evidence="2" type="ORF">ABM34_09170</name>
</gene>
<feature type="transmembrane region" description="Helical" evidence="1">
    <location>
        <begin position="95"/>
        <end position="113"/>
    </location>
</feature>
<accession>A0A0H4QKQ6</accession>
<evidence type="ECO:0000313" key="2">
    <source>
        <dbReference type="EMBL" id="AKP67681.1"/>
    </source>
</evidence>
<reference evidence="3" key="1">
    <citation type="submission" date="2015-07" db="EMBL/GenBank/DDBJ databases">
        <title>Lactobacillus ginsenosidimutans/EMML 3141/ whole genome sequencing.</title>
        <authorList>
            <person name="Kim M.K."/>
            <person name="Im W.-T."/>
            <person name="Srinivasan S."/>
            <person name="Lee J.-J."/>
        </authorList>
    </citation>
    <scope>NUCLEOTIDE SEQUENCE [LARGE SCALE GENOMIC DNA]</scope>
    <source>
        <strain evidence="3">EMML 3041</strain>
    </source>
</reference>
<dbReference type="KEGG" id="lgn:ABM34_09170"/>
<dbReference type="Proteomes" id="UP000036106">
    <property type="component" value="Chromosome"/>
</dbReference>
<dbReference type="STRING" id="1007676.ABM34_09170"/>
<keyword evidence="1" id="KW-1133">Transmembrane helix</keyword>
<evidence type="ECO:0000256" key="1">
    <source>
        <dbReference type="SAM" id="Phobius"/>
    </source>
</evidence>
<evidence type="ECO:0000313" key="3">
    <source>
        <dbReference type="Proteomes" id="UP000036106"/>
    </source>
</evidence>
<keyword evidence="1" id="KW-0472">Membrane</keyword>
<protein>
    <recommendedName>
        <fullName evidence="4">DUF3169 family protein</fullName>
    </recommendedName>
</protein>
<feature type="transmembrane region" description="Helical" evidence="1">
    <location>
        <begin position="119"/>
        <end position="135"/>
    </location>
</feature>
<name>A0A0H4QKQ6_9LACO</name>
<keyword evidence="1" id="KW-0812">Transmembrane</keyword>
<sequence length="149" mass="17645">MSRSRKIIRFTFWTNNLMYFFLALIYILTFAIKLQTSFMYLTLATVLGTGIVIYQIRYLRNNLGVKSLKEQYYFADDERERDISNRVTSELFKSMTYVLVGMVAITGVVANTYNLTTKQFGIVNVVMLVLALYFFNMRYYLLWDKYDIT</sequence>
<organism evidence="2 3">
    <name type="scientific">Companilactobacillus ginsenosidimutans</name>
    <dbReference type="NCBI Taxonomy" id="1007676"/>
    <lineage>
        <taxon>Bacteria</taxon>
        <taxon>Bacillati</taxon>
        <taxon>Bacillota</taxon>
        <taxon>Bacilli</taxon>
        <taxon>Lactobacillales</taxon>
        <taxon>Lactobacillaceae</taxon>
        <taxon>Companilactobacillus</taxon>
    </lineage>
</organism>
<feature type="transmembrane region" description="Helical" evidence="1">
    <location>
        <begin position="12"/>
        <end position="32"/>
    </location>
</feature>
<proteinExistence type="predicted"/>
<dbReference type="RefSeq" id="WP_048705195.1">
    <property type="nucleotide sequence ID" value="NZ_CP012034.1"/>
</dbReference>
<feature type="transmembrane region" description="Helical" evidence="1">
    <location>
        <begin position="38"/>
        <end position="59"/>
    </location>
</feature>
<dbReference type="AlphaFoldDB" id="A0A0H4QKQ6"/>
<dbReference type="PATRIC" id="fig|1007676.4.peg.1856"/>
<dbReference type="OrthoDB" id="2297499at2"/>
<keyword evidence="3" id="KW-1185">Reference proteome</keyword>
<dbReference type="EMBL" id="CP012034">
    <property type="protein sequence ID" value="AKP67681.1"/>
    <property type="molecule type" value="Genomic_DNA"/>
</dbReference>
<evidence type="ECO:0008006" key="4">
    <source>
        <dbReference type="Google" id="ProtNLM"/>
    </source>
</evidence>